<feature type="repeat" description="TPR" evidence="3">
    <location>
        <begin position="108"/>
        <end position="141"/>
    </location>
</feature>
<reference evidence="5 6" key="1">
    <citation type="journal article" date="2004" name="Proc. Natl. Acad. Sci. U.S.A.">
        <title>Genomic analysis of Bacteroides fragilis reveals extensive DNA inversions regulating cell surface adaptation.</title>
        <authorList>
            <person name="Kuwahara T."/>
            <person name="Yamashita A."/>
            <person name="Hirakawa H."/>
            <person name="Nakayama H."/>
            <person name="Toh H."/>
            <person name="Okada N."/>
            <person name="Kuhara S."/>
            <person name="Hattori M."/>
            <person name="Hayashi T."/>
            <person name="Ohnishi Y."/>
        </authorList>
    </citation>
    <scope>NUCLEOTIDE SEQUENCE [LARGE SCALE GENOMIC DNA]</scope>
    <source>
        <strain evidence="5 6">YCH46</strain>
    </source>
</reference>
<dbReference type="Proteomes" id="UP000002197">
    <property type="component" value="Chromosome"/>
</dbReference>
<evidence type="ECO:0000313" key="6">
    <source>
        <dbReference type="Proteomes" id="UP000002197"/>
    </source>
</evidence>
<protein>
    <submittedName>
        <fullName evidence="5">Uncharacterized protein</fullName>
    </submittedName>
</protein>
<dbReference type="OrthoDB" id="1047513at2"/>
<feature type="compositionally biased region" description="Basic and acidic residues" evidence="4">
    <location>
        <begin position="18"/>
        <end position="31"/>
    </location>
</feature>
<feature type="compositionally biased region" description="Polar residues" evidence="4">
    <location>
        <begin position="39"/>
        <end position="48"/>
    </location>
</feature>
<dbReference type="SUPFAM" id="SSF48452">
    <property type="entry name" value="TPR-like"/>
    <property type="match status" value="1"/>
</dbReference>
<dbReference type="AlphaFoldDB" id="Q64R43"/>
<keyword evidence="2 3" id="KW-0802">TPR repeat</keyword>
<dbReference type="InterPro" id="IPR051012">
    <property type="entry name" value="CellSynth/LPSAsmb/PSIAsmb"/>
</dbReference>
<dbReference type="Pfam" id="PF13432">
    <property type="entry name" value="TPR_16"/>
    <property type="match status" value="1"/>
</dbReference>
<evidence type="ECO:0000313" key="5">
    <source>
        <dbReference type="EMBL" id="BAD50038.1"/>
    </source>
</evidence>
<dbReference type="PANTHER" id="PTHR45586:SF1">
    <property type="entry name" value="LIPOPOLYSACCHARIDE ASSEMBLY PROTEIN B"/>
    <property type="match status" value="1"/>
</dbReference>
<dbReference type="KEGG" id="bfr:BF3294"/>
<accession>Q64R43</accession>
<sequence>MAERLTERKVLQRRNTVRKSETIESIPHETLDTPPLSGLQRNAASQNTASVQEAMANYDYKTVIRLIDEESASPQLLIQKAKALKGLGRTAEALSTLQHIIIELPENQQALVEAAECCRQLSKFNEALGYYRKVMELNPEHIYAHLQYTRLLYNYQRYGDALRESIALARKDNSATVLRLMAESMEGAGMPVESMFCYLSIIRKYPSDYLSVAKLGSIFNTMKDYEGAIALTEAYRRTDSTNVEVNRQNALAYCLRKEYPTAIKRYQDLTARGDSTLLTCYYLGVSYYATKEYYKARDWLLKAKSCQSPGANLLYYLGRSCSKTLWKQEGIGYLNQAIALTIPADSIMERLYSGLADCYRQTKQTRDQIKATKEQYKYAPDKHILLYNLAFLSDKIGDTKATEHYLQAFLRTKSKQNAVLQQPDDDEEEPAPYIDYYKSATNKLESIRKEKFLKGEK</sequence>
<dbReference type="EMBL" id="AP006841">
    <property type="protein sequence ID" value="BAD50038.1"/>
    <property type="molecule type" value="Genomic_DNA"/>
</dbReference>
<dbReference type="PROSITE" id="PS50005">
    <property type="entry name" value="TPR"/>
    <property type="match status" value="1"/>
</dbReference>
<dbReference type="STRING" id="295405.BF3294"/>
<organism evidence="5 6">
    <name type="scientific">Bacteroides fragilis (strain YCH46)</name>
    <dbReference type="NCBI Taxonomy" id="295405"/>
    <lineage>
        <taxon>Bacteria</taxon>
        <taxon>Pseudomonadati</taxon>
        <taxon>Bacteroidota</taxon>
        <taxon>Bacteroidia</taxon>
        <taxon>Bacteroidales</taxon>
        <taxon>Bacteroidaceae</taxon>
        <taxon>Bacteroides</taxon>
    </lineage>
</organism>
<dbReference type="SMART" id="SM00028">
    <property type="entry name" value="TPR"/>
    <property type="match status" value="3"/>
</dbReference>
<dbReference type="HOGENOM" id="CLU_052336_0_0_10"/>
<gene>
    <name evidence="5" type="ordered locus">BF3294</name>
</gene>
<keyword evidence="1" id="KW-0677">Repeat</keyword>
<dbReference type="PATRIC" id="fig|295405.11.peg.3165"/>
<proteinExistence type="predicted"/>
<evidence type="ECO:0000256" key="2">
    <source>
        <dbReference type="ARBA" id="ARBA00022803"/>
    </source>
</evidence>
<dbReference type="InterPro" id="IPR011990">
    <property type="entry name" value="TPR-like_helical_dom_sf"/>
</dbReference>
<evidence type="ECO:0000256" key="3">
    <source>
        <dbReference type="PROSITE-ProRule" id="PRU00339"/>
    </source>
</evidence>
<dbReference type="InterPro" id="IPR019734">
    <property type="entry name" value="TPR_rpt"/>
</dbReference>
<dbReference type="PANTHER" id="PTHR45586">
    <property type="entry name" value="TPR REPEAT-CONTAINING PROTEIN PA4667"/>
    <property type="match status" value="1"/>
</dbReference>
<dbReference type="Gene3D" id="1.25.40.10">
    <property type="entry name" value="Tetratricopeptide repeat domain"/>
    <property type="match status" value="2"/>
</dbReference>
<feature type="region of interest" description="Disordered" evidence="4">
    <location>
        <begin position="16"/>
        <end position="48"/>
    </location>
</feature>
<evidence type="ECO:0000256" key="1">
    <source>
        <dbReference type="ARBA" id="ARBA00022737"/>
    </source>
</evidence>
<name>Q64R43_BACFR</name>
<evidence type="ECO:0000256" key="4">
    <source>
        <dbReference type="SAM" id="MobiDB-lite"/>
    </source>
</evidence>